<evidence type="ECO:0000313" key="8">
    <source>
        <dbReference type="EMBL" id="KAJ4138461.1"/>
    </source>
</evidence>
<reference evidence="8" key="1">
    <citation type="submission" date="2022-09" db="EMBL/GenBank/DDBJ databases">
        <title>Fusarium specimens isolated from Avocado Roots.</title>
        <authorList>
            <person name="Stajich J."/>
            <person name="Roper C."/>
            <person name="Heimlech-Rivalta G."/>
        </authorList>
    </citation>
    <scope>NUCLEOTIDE SEQUENCE</scope>
    <source>
        <strain evidence="8">CF00095</strain>
    </source>
</reference>
<evidence type="ECO:0000256" key="1">
    <source>
        <dbReference type="ARBA" id="ARBA00001974"/>
    </source>
</evidence>
<evidence type="ECO:0000256" key="5">
    <source>
        <dbReference type="ARBA" id="ARBA00023002"/>
    </source>
</evidence>
<comment type="cofactor">
    <cofactor evidence="1">
        <name>FAD</name>
        <dbReference type="ChEBI" id="CHEBI:57692"/>
    </cofactor>
</comment>
<organism evidence="8 9">
    <name type="scientific">Fusarium equiseti</name>
    <name type="common">Fusarium scirpi</name>
    <dbReference type="NCBI Taxonomy" id="61235"/>
    <lineage>
        <taxon>Eukaryota</taxon>
        <taxon>Fungi</taxon>
        <taxon>Dikarya</taxon>
        <taxon>Ascomycota</taxon>
        <taxon>Pezizomycotina</taxon>
        <taxon>Sordariomycetes</taxon>
        <taxon>Hypocreomycetidae</taxon>
        <taxon>Hypocreales</taxon>
        <taxon>Nectriaceae</taxon>
        <taxon>Fusarium</taxon>
        <taxon>Fusarium incarnatum-equiseti species complex</taxon>
    </lineage>
</organism>
<keyword evidence="5" id="KW-0560">Oxidoreductase</keyword>
<dbReference type="Gene3D" id="3.50.50.60">
    <property type="entry name" value="FAD/NAD(P)-binding domain"/>
    <property type="match status" value="1"/>
</dbReference>
<dbReference type="PANTHER" id="PTHR46720">
    <property type="entry name" value="HYDROXYLASE, PUTATIVE (AFU_ORTHOLOGUE AFUA_3G01460)-RELATED"/>
    <property type="match status" value="1"/>
</dbReference>
<keyword evidence="3" id="KW-0285">Flavoprotein</keyword>
<evidence type="ECO:0000256" key="2">
    <source>
        <dbReference type="ARBA" id="ARBA00007992"/>
    </source>
</evidence>
<dbReference type="PRINTS" id="PR00420">
    <property type="entry name" value="RNGMNOXGNASE"/>
</dbReference>
<accession>A0ABQ8RN34</accession>
<dbReference type="EMBL" id="JAOQBH010000003">
    <property type="protein sequence ID" value="KAJ4138461.1"/>
    <property type="molecule type" value="Genomic_DNA"/>
</dbReference>
<dbReference type="PANTHER" id="PTHR46720:SF3">
    <property type="entry name" value="FAD-BINDING DOMAIN-CONTAINING PROTEIN-RELATED"/>
    <property type="match status" value="1"/>
</dbReference>
<comment type="caution">
    <text evidence="8">The sequence shown here is derived from an EMBL/GenBank/DDBJ whole genome shotgun (WGS) entry which is preliminary data.</text>
</comment>
<evidence type="ECO:0000313" key="9">
    <source>
        <dbReference type="Proteomes" id="UP001152024"/>
    </source>
</evidence>
<gene>
    <name evidence="8" type="ORF">NW768_002295</name>
</gene>
<evidence type="ECO:0000256" key="4">
    <source>
        <dbReference type="ARBA" id="ARBA00022827"/>
    </source>
</evidence>
<name>A0ABQ8RN34_FUSEQ</name>
<comment type="similarity">
    <text evidence="2">Belongs to the paxM FAD-dependent monooxygenase family.</text>
</comment>
<evidence type="ECO:0000256" key="6">
    <source>
        <dbReference type="ARBA" id="ARBA00023033"/>
    </source>
</evidence>
<dbReference type="InterPro" id="IPR036188">
    <property type="entry name" value="FAD/NAD-bd_sf"/>
</dbReference>
<proteinExistence type="inferred from homology"/>
<dbReference type="SUPFAM" id="SSF51905">
    <property type="entry name" value="FAD/NAD(P)-binding domain"/>
    <property type="match status" value="1"/>
</dbReference>
<keyword evidence="4" id="KW-0274">FAD</keyword>
<evidence type="ECO:0000259" key="7">
    <source>
        <dbReference type="Pfam" id="PF01494"/>
    </source>
</evidence>
<dbReference type="Proteomes" id="UP001152024">
    <property type="component" value="Unassembled WGS sequence"/>
</dbReference>
<sequence length="454" mass="50581">MAVKSNEFNVAIVGAGVAGLALAMGLHRRGVPFTIYEEAKEYSGVGAGIGFGPNGMQALDLIEPGFRPLYEKLCVGNKDADAQWVFFEGLLLQPGFGLEQPWNGNLKSAWGHKDYVRKSAHRKELLNIMTSFIPLDSVKFNKKLTAIREDPDRVILEFEDGDVASHSVLAGSDGISSTVREYLLTPIHPEQAHPVYSGAHCYRAVIDIDEARDFVGDLTDVAKVFFGHNMGAVSYRITGGKEWNFLLIKATPDKDWPYPGRVTKQVTHEEMVADFDGLNIDDSFHKLVAKAKTVKWGLFHHVKTSTYYRDRICLIGDSAHASMPFQAAGAAQGVEDALVLSYVLEDLVKSPAAARDLDGIRAGLKAYDAVRRPRAQKQLDRASEVGTMIYFQHPECGDDMHKILNKLQNGWMDWLWFPDLQADVDKARTQMQAELRENVADLRDFYCINVMIDS</sequence>
<keyword evidence="9" id="KW-1185">Reference proteome</keyword>
<evidence type="ECO:0000256" key="3">
    <source>
        <dbReference type="ARBA" id="ARBA00022630"/>
    </source>
</evidence>
<dbReference type="InterPro" id="IPR051104">
    <property type="entry name" value="FAD_monoxygenase"/>
</dbReference>
<dbReference type="InterPro" id="IPR002938">
    <property type="entry name" value="FAD-bd"/>
</dbReference>
<dbReference type="SUPFAM" id="SSF54373">
    <property type="entry name" value="FAD-linked reductases, C-terminal domain"/>
    <property type="match status" value="1"/>
</dbReference>
<dbReference type="Pfam" id="PF01494">
    <property type="entry name" value="FAD_binding_3"/>
    <property type="match status" value="1"/>
</dbReference>
<protein>
    <recommendedName>
        <fullName evidence="7">FAD-binding domain-containing protein</fullName>
    </recommendedName>
</protein>
<keyword evidence="6" id="KW-0503">Monooxygenase</keyword>
<feature type="domain" description="FAD-binding" evidence="7">
    <location>
        <begin position="137"/>
        <end position="382"/>
    </location>
</feature>